<evidence type="ECO:0000313" key="3">
    <source>
        <dbReference type="EnsemblProtists" id="EKX34190"/>
    </source>
</evidence>
<evidence type="ECO:0000313" key="2">
    <source>
        <dbReference type="EMBL" id="EKX34190.1"/>
    </source>
</evidence>
<dbReference type="PaxDb" id="55529-EKX34190"/>
<feature type="region of interest" description="Disordered" evidence="1">
    <location>
        <begin position="99"/>
        <end position="149"/>
    </location>
</feature>
<gene>
    <name evidence="2" type="ORF">GUITHDRAFT_147374</name>
</gene>
<reference evidence="2 4" key="1">
    <citation type="journal article" date="2012" name="Nature">
        <title>Algal genomes reveal evolutionary mosaicism and the fate of nucleomorphs.</title>
        <authorList>
            <consortium name="DOE Joint Genome Institute"/>
            <person name="Curtis B.A."/>
            <person name="Tanifuji G."/>
            <person name="Burki F."/>
            <person name="Gruber A."/>
            <person name="Irimia M."/>
            <person name="Maruyama S."/>
            <person name="Arias M.C."/>
            <person name="Ball S.G."/>
            <person name="Gile G.H."/>
            <person name="Hirakawa Y."/>
            <person name="Hopkins J.F."/>
            <person name="Kuo A."/>
            <person name="Rensing S.A."/>
            <person name="Schmutz J."/>
            <person name="Symeonidi A."/>
            <person name="Elias M."/>
            <person name="Eveleigh R.J."/>
            <person name="Herman E.K."/>
            <person name="Klute M.J."/>
            <person name="Nakayama T."/>
            <person name="Obornik M."/>
            <person name="Reyes-Prieto A."/>
            <person name="Armbrust E.V."/>
            <person name="Aves S.J."/>
            <person name="Beiko R.G."/>
            <person name="Coutinho P."/>
            <person name="Dacks J.B."/>
            <person name="Durnford D.G."/>
            <person name="Fast N.M."/>
            <person name="Green B.R."/>
            <person name="Grisdale C.J."/>
            <person name="Hempel F."/>
            <person name="Henrissat B."/>
            <person name="Hoppner M.P."/>
            <person name="Ishida K."/>
            <person name="Kim E."/>
            <person name="Koreny L."/>
            <person name="Kroth P.G."/>
            <person name="Liu Y."/>
            <person name="Malik S.B."/>
            <person name="Maier U.G."/>
            <person name="McRose D."/>
            <person name="Mock T."/>
            <person name="Neilson J.A."/>
            <person name="Onodera N.T."/>
            <person name="Poole A.M."/>
            <person name="Pritham E.J."/>
            <person name="Richards T.A."/>
            <person name="Rocap G."/>
            <person name="Roy S.W."/>
            <person name="Sarai C."/>
            <person name="Schaack S."/>
            <person name="Shirato S."/>
            <person name="Slamovits C.H."/>
            <person name="Spencer D.F."/>
            <person name="Suzuki S."/>
            <person name="Worden A.Z."/>
            <person name="Zauner S."/>
            <person name="Barry K."/>
            <person name="Bell C."/>
            <person name="Bharti A.K."/>
            <person name="Crow J.A."/>
            <person name="Grimwood J."/>
            <person name="Kramer R."/>
            <person name="Lindquist E."/>
            <person name="Lucas S."/>
            <person name="Salamov A."/>
            <person name="McFadden G.I."/>
            <person name="Lane C.E."/>
            <person name="Keeling P.J."/>
            <person name="Gray M.W."/>
            <person name="Grigoriev I.V."/>
            <person name="Archibald J.M."/>
        </authorList>
    </citation>
    <scope>NUCLEOTIDE SEQUENCE</scope>
    <source>
        <strain evidence="2 4">CCMP2712</strain>
    </source>
</reference>
<dbReference type="EMBL" id="JH993116">
    <property type="protein sequence ID" value="EKX34190.1"/>
    <property type="molecule type" value="Genomic_DNA"/>
</dbReference>
<proteinExistence type="predicted"/>
<dbReference type="HOGENOM" id="CLU_1753170_0_0_1"/>
<protein>
    <submittedName>
        <fullName evidence="2 3">Uncharacterized protein</fullName>
    </submittedName>
</protein>
<name>L1IED4_GUITC</name>
<dbReference type="Proteomes" id="UP000011087">
    <property type="component" value="Unassembled WGS sequence"/>
</dbReference>
<dbReference type="KEGG" id="gtt:GUITHDRAFT_147374"/>
<reference evidence="3" key="3">
    <citation type="submission" date="2015-06" db="UniProtKB">
        <authorList>
            <consortium name="EnsemblProtists"/>
        </authorList>
    </citation>
    <scope>IDENTIFICATION</scope>
</reference>
<organism evidence="2">
    <name type="scientific">Guillardia theta (strain CCMP2712)</name>
    <name type="common">Cryptophyte</name>
    <dbReference type="NCBI Taxonomy" id="905079"/>
    <lineage>
        <taxon>Eukaryota</taxon>
        <taxon>Cryptophyceae</taxon>
        <taxon>Pyrenomonadales</taxon>
        <taxon>Geminigeraceae</taxon>
        <taxon>Guillardia</taxon>
    </lineage>
</organism>
<sequence length="149" mass="17010">MKSVRMRECPFIESWNDFFLCIAFAVTEPKIEISSQDSDSLAIAFVYQPPEAAPLKICFDLCKDVSAHEKDSFIAELLDFLQRNTNIALDKEEKVAMNAQDVTRKEQNQKSVASPVKKKTNVNTKEDVERLRFKRKRRVPGAPSLVDQS</sequence>
<dbReference type="GeneID" id="17290956"/>
<keyword evidence="4" id="KW-1185">Reference proteome</keyword>
<accession>L1IED4</accession>
<evidence type="ECO:0000256" key="1">
    <source>
        <dbReference type="SAM" id="MobiDB-lite"/>
    </source>
</evidence>
<dbReference type="RefSeq" id="XP_005821170.1">
    <property type="nucleotide sequence ID" value="XM_005821113.1"/>
</dbReference>
<dbReference type="AlphaFoldDB" id="L1IED4"/>
<dbReference type="EnsemblProtists" id="EKX34190">
    <property type="protein sequence ID" value="EKX34190"/>
    <property type="gene ID" value="GUITHDRAFT_147374"/>
</dbReference>
<reference evidence="4" key="2">
    <citation type="submission" date="2012-11" db="EMBL/GenBank/DDBJ databases">
        <authorList>
            <person name="Kuo A."/>
            <person name="Curtis B.A."/>
            <person name="Tanifuji G."/>
            <person name="Burki F."/>
            <person name="Gruber A."/>
            <person name="Irimia M."/>
            <person name="Maruyama S."/>
            <person name="Arias M.C."/>
            <person name="Ball S.G."/>
            <person name="Gile G.H."/>
            <person name="Hirakawa Y."/>
            <person name="Hopkins J.F."/>
            <person name="Rensing S.A."/>
            <person name="Schmutz J."/>
            <person name="Symeonidi A."/>
            <person name="Elias M."/>
            <person name="Eveleigh R.J."/>
            <person name="Herman E.K."/>
            <person name="Klute M.J."/>
            <person name="Nakayama T."/>
            <person name="Obornik M."/>
            <person name="Reyes-Prieto A."/>
            <person name="Armbrust E.V."/>
            <person name="Aves S.J."/>
            <person name="Beiko R.G."/>
            <person name="Coutinho P."/>
            <person name="Dacks J.B."/>
            <person name="Durnford D.G."/>
            <person name="Fast N.M."/>
            <person name="Green B.R."/>
            <person name="Grisdale C."/>
            <person name="Hempe F."/>
            <person name="Henrissat B."/>
            <person name="Hoppner M.P."/>
            <person name="Ishida K.-I."/>
            <person name="Kim E."/>
            <person name="Koreny L."/>
            <person name="Kroth P.G."/>
            <person name="Liu Y."/>
            <person name="Malik S.-B."/>
            <person name="Maier U.G."/>
            <person name="McRose D."/>
            <person name="Mock T."/>
            <person name="Neilson J.A."/>
            <person name="Onodera N.T."/>
            <person name="Poole A.M."/>
            <person name="Pritham E.J."/>
            <person name="Richards T.A."/>
            <person name="Rocap G."/>
            <person name="Roy S.W."/>
            <person name="Sarai C."/>
            <person name="Schaack S."/>
            <person name="Shirato S."/>
            <person name="Slamovits C.H."/>
            <person name="Spencer D.F."/>
            <person name="Suzuki S."/>
            <person name="Worden A.Z."/>
            <person name="Zauner S."/>
            <person name="Barry K."/>
            <person name="Bell C."/>
            <person name="Bharti A.K."/>
            <person name="Crow J.A."/>
            <person name="Grimwood J."/>
            <person name="Kramer R."/>
            <person name="Lindquist E."/>
            <person name="Lucas S."/>
            <person name="Salamov A."/>
            <person name="McFadden G.I."/>
            <person name="Lane C.E."/>
            <person name="Keeling P.J."/>
            <person name="Gray M.W."/>
            <person name="Grigoriev I.V."/>
            <person name="Archibald J.M."/>
        </authorList>
    </citation>
    <scope>NUCLEOTIDE SEQUENCE</scope>
    <source>
        <strain evidence="4">CCMP2712</strain>
    </source>
</reference>
<evidence type="ECO:0000313" key="4">
    <source>
        <dbReference type="Proteomes" id="UP000011087"/>
    </source>
</evidence>